<dbReference type="SUPFAM" id="SSF52402">
    <property type="entry name" value="Adenine nucleotide alpha hydrolases-like"/>
    <property type="match status" value="1"/>
</dbReference>
<dbReference type="FunFam" id="2.40.30.10:FF:000023">
    <property type="entry name" value="tRNA-specific 2-thiouridylase MnmA"/>
    <property type="match status" value="1"/>
</dbReference>
<dbReference type="PANTHER" id="PTHR11933">
    <property type="entry name" value="TRNA 5-METHYLAMINOMETHYL-2-THIOURIDYLATE -METHYLTRANSFERASE"/>
    <property type="match status" value="1"/>
</dbReference>
<dbReference type="Proteomes" id="UP000229307">
    <property type="component" value="Unassembled WGS sequence"/>
</dbReference>
<dbReference type="Pfam" id="PF03054">
    <property type="entry name" value="tRNA_Me_trans"/>
    <property type="match status" value="1"/>
</dbReference>
<dbReference type="InterPro" id="IPR023382">
    <property type="entry name" value="MnmA-like_central_sf"/>
</dbReference>
<feature type="site" description="Interaction with tRNA" evidence="10">
    <location>
        <position position="344"/>
    </location>
</feature>
<reference evidence="14" key="1">
    <citation type="submission" date="2017-09" db="EMBL/GenBank/DDBJ databases">
        <title>Depth-based differentiation of microbial function through sediment-hosted aquifers and enrichment of novel symbionts in the deep terrestrial subsurface.</title>
        <authorList>
            <person name="Probst A.J."/>
            <person name="Ladd B."/>
            <person name="Jarett J.K."/>
            <person name="Geller-Mcgrath D.E."/>
            <person name="Sieber C.M.K."/>
            <person name="Emerson J.B."/>
            <person name="Anantharaman K."/>
            <person name="Thomas B.C."/>
            <person name="Malmstrom R."/>
            <person name="Stieglmeier M."/>
            <person name="Klingl A."/>
            <person name="Woyke T."/>
            <person name="Ryan C.M."/>
            <person name="Banfield J.F."/>
        </authorList>
    </citation>
    <scope>NUCLEOTIDE SEQUENCE [LARGE SCALE GENOMIC DNA]</scope>
</reference>
<comment type="caution">
    <text evidence="13">The sequence shown here is derived from an EMBL/GenBank/DDBJ whole genome shotgun (WGS) entry which is preliminary data.</text>
</comment>
<evidence type="ECO:0000256" key="3">
    <source>
        <dbReference type="ARBA" id="ARBA00022679"/>
    </source>
</evidence>
<keyword evidence="2 10" id="KW-0820">tRNA-binding</keyword>
<feature type="region of interest" description="Interaction with tRNA" evidence="10">
    <location>
        <begin position="311"/>
        <end position="312"/>
    </location>
</feature>
<keyword evidence="1 10" id="KW-0963">Cytoplasm</keyword>
<dbReference type="GO" id="GO:0000049">
    <property type="term" value="F:tRNA binding"/>
    <property type="evidence" value="ECO:0007669"/>
    <property type="project" value="UniProtKB-KW"/>
</dbReference>
<dbReference type="NCBIfam" id="TIGR00420">
    <property type="entry name" value="trmU"/>
    <property type="match status" value="1"/>
</dbReference>
<evidence type="ECO:0000256" key="1">
    <source>
        <dbReference type="ARBA" id="ARBA00022490"/>
    </source>
</evidence>
<sequence length="364" mass="39485">MKKKKRVVVAMSGGVDSSVAAALLKDEGFEVIGITMQVLPKTGRGGAREKSGACCPVSAFEDARRVAAILHIPHYIINFRNIFRETVIDNFTREYMSGRTPNPCVECNRRVKFGALMEKAAGLGAGYIATGHYAMAEYNARAGRWVLRKGKDPAKDQSYVLYVLSQEQLGRAIFPLGSLTKKEVRRIAAARSLPVAGRPESQEICFIPGNNYREFLKENVSGSIKPGPLKDTGGRIIGRHKGLAFYTIGQRKGMGISAGQPLYVVSIDQGSNTIVAGKEEELYGREFIAGAVNFVSTARIPGPMKADVKIRYRHRQSPATVSPAGGGKLRIVFEKPQRAITPGQSAVIYKKDVVIGGGIIETVS</sequence>
<comment type="catalytic activity">
    <reaction evidence="9 10">
        <text>S-sulfanyl-L-cysteinyl-[protein] + uridine(34) in tRNA + AH2 + ATP = 2-thiouridine(34) in tRNA + L-cysteinyl-[protein] + A + AMP + diphosphate + H(+)</text>
        <dbReference type="Rhea" id="RHEA:47032"/>
        <dbReference type="Rhea" id="RHEA-COMP:10131"/>
        <dbReference type="Rhea" id="RHEA-COMP:11726"/>
        <dbReference type="Rhea" id="RHEA-COMP:11727"/>
        <dbReference type="Rhea" id="RHEA-COMP:11728"/>
        <dbReference type="ChEBI" id="CHEBI:13193"/>
        <dbReference type="ChEBI" id="CHEBI:15378"/>
        <dbReference type="ChEBI" id="CHEBI:17499"/>
        <dbReference type="ChEBI" id="CHEBI:29950"/>
        <dbReference type="ChEBI" id="CHEBI:30616"/>
        <dbReference type="ChEBI" id="CHEBI:33019"/>
        <dbReference type="ChEBI" id="CHEBI:61963"/>
        <dbReference type="ChEBI" id="CHEBI:65315"/>
        <dbReference type="ChEBI" id="CHEBI:87170"/>
        <dbReference type="ChEBI" id="CHEBI:456215"/>
        <dbReference type="EC" id="2.8.1.13"/>
    </reaction>
</comment>
<feature type="domain" description="tRNA-specific 2-thiouridylase MnmA-like C-terminal" evidence="11">
    <location>
        <begin position="285"/>
        <end position="360"/>
    </location>
</feature>
<evidence type="ECO:0000259" key="11">
    <source>
        <dbReference type="Pfam" id="PF20258"/>
    </source>
</evidence>
<evidence type="ECO:0000256" key="6">
    <source>
        <dbReference type="ARBA" id="ARBA00022840"/>
    </source>
</evidence>
<feature type="site" description="Interaction with tRNA" evidence="10">
    <location>
        <position position="132"/>
    </location>
</feature>
<dbReference type="NCBIfam" id="NF001138">
    <property type="entry name" value="PRK00143.1"/>
    <property type="match status" value="1"/>
</dbReference>
<dbReference type="Gene3D" id="2.40.30.10">
    <property type="entry name" value="Translation factors"/>
    <property type="match status" value="1"/>
</dbReference>
<dbReference type="AlphaFoldDB" id="A0A2M7SDP0"/>
<comment type="subcellular location">
    <subcellularLocation>
        <location evidence="10">Cytoplasm</location>
    </subcellularLocation>
</comment>
<feature type="active site" description="Cysteine persulfide intermediate" evidence="10">
    <location>
        <position position="205"/>
    </location>
</feature>
<comment type="function">
    <text evidence="10">Catalyzes the 2-thiolation of uridine at the wobble position (U34) of tRNA, leading to the formation of s(2)U34.</text>
</comment>
<feature type="active site" description="Nucleophile" evidence="10">
    <location>
        <position position="107"/>
    </location>
</feature>
<keyword evidence="8" id="KW-1015">Disulfide bond</keyword>
<keyword evidence="7 10" id="KW-0694">RNA-binding</keyword>
<keyword evidence="5 10" id="KW-0547">Nucleotide-binding</keyword>
<organism evidence="13 14">
    <name type="scientific">Candidatus Desantisbacteria bacterium CG_4_10_14_0_8_um_filter_48_22</name>
    <dbReference type="NCBI Taxonomy" id="1974543"/>
    <lineage>
        <taxon>Bacteria</taxon>
        <taxon>Candidatus Desantisiibacteriota</taxon>
    </lineage>
</organism>
<evidence type="ECO:0000313" key="13">
    <source>
        <dbReference type="EMBL" id="PIZ17580.1"/>
    </source>
</evidence>
<evidence type="ECO:0000256" key="4">
    <source>
        <dbReference type="ARBA" id="ARBA00022694"/>
    </source>
</evidence>
<feature type="binding site" evidence="10">
    <location>
        <position position="131"/>
    </location>
    <ligand>
        <name>ATP</name>
        <dbReference type="ChEBI" id="CHEBI:30616"/>
    </ligand>
</feature>
<evidence type="ECO:0000256" key="2">
    <source>
        <dbReference type="ARBA" id="ARBA00022555"/>
    </source>
</evidence>
<dbReference type="PANTHER" id="PTHR11933:SF5">
    <property type="entry name" value="MITOCHONDRIAL TRNA-SPECIFIC 2-THIOURIDYLASE 1"/>
    <property type="match status" value="1"/>
</dbReference>
<feature type="region of interest" description="Interaction with tRNA" evidence="10">
    <location>
        <begin position="155"/>
        <end position="157"/>
    </location>
</feature>
<dbReference type="Pfam" id="PF20259">
    <property type="entry name" value="tRNA_Me_trans_M"/>
    <property type="match status" value="1"/>
</dbReference>
<feature type="binding site" evidence="10">
    <location>
        <begin position="10"/>
        <end position="17"/>
    </location>
    <ligand>
        <name>ATP</name>
        <dbReference type="ChEBI" id="CHEBI:30616"/>
    </ligand>
</feature>
<keyword evidence="3 10" id="KW-0808">Transferase</keyword>
<dbReference type="GO" id="GO:0002143">
    <property type="term" value="P:tRNA wobble position uridine thiolation"/>
    <property type="evidence" value="ECO:0007669"/>
    <property type="project" value="TreeGrafter"/>
</dbReference>
<dbReference type="InterPro" id="IPR046884">
    <property type="entry name" value="MnmA-like_central"/>
</dbReference>
<accession>A0A2M7SDP0</accession>
<feature type="domain" description="tRNA-specific 2-thiouridylase MnmA-like central" evidence="12">
    <location>
        <begin position="214"/>
        <end position="277"/>
    </location>
</feature>
<dbReference type="FunFam" id="3.40.50.620:FF:000115">
    <property type="entry name" value="tRNA-specific 2-thiouridylase MnmA"/>
    <property type="match status" value="1"/>
</dbReference>
<keyword evidence="4 10" id="KW-0819">tRNA processing</keyword>
<feature type="binding site" evidence="10">
    <location>
        <position position="36"/>
    </location>
    <ligand>
        <name>ATP</name>
        <dbReference type="ChEBI" id="CHEBI:30616"/>
    </ligand>
</feature>
<proteinExistence type="inferred from homology"/>
<protein>
    <recommendedName>
        <fullName evidence="10">tRNA-specific 2-thiouridylase MnmA</fullName>
        <ecNumber evidence="10">2.8.1.13</ecNumber>
    </recommendedName>
</protein>
<comment type="caution">
    <text evidence="10">Lacks conserved residue(s) required for the propagation of feature annotation.</text>
</comment>
<dbReference type="Gene3D" id="3.40.50.620">
    <property type="entry name" value="HUPs"/>
    <property type="match status" value="1"/>
</dbReference>
<dbReference type="InterPro" id="IPR014729">
    <property type="entry name" value="Rossmann-like_a/b/a_fold"/>
</dbReference>
<evidence type="ECO:0000259" key="12">
    <source>
        <dbReference type="Pfam" id="PF20259"/>
    </source>
</evidence>
<dbReference type="Pfam" id="PF20258">
    <property type="entry name" value="tRNA_Me_trans_C"/>
    <property type="match status" value="1"/>
</dbReference>
<dbReference type="GO" id="GO:0103016">
    <property type="term" value="F:tRNA-uridine 2-sulfurtransferase activity"/>
    <property type="evidence" value="ECO:0007669"/>
    <property type="project" value="UniProtKB-EC"/>
</dbReference>
<dbReference type="InterPro" id="IPR004506">
    <property type="entry name" value="MnmA-like"/>
</dbReference>
<dbReference type="CDD" id="cd01998">
    <property type="entry name" value="MnmA_TRMU-like"/>
    <property type="match status" value="1"/>
</dbReference>
<evidence type="ECO:0000313" key="14">
    <source>
        <dbReference type="Proteomes" id="UP000229307"/>
    </source>
</evidence>
<dbReference type="InterPro" id="IPR046885">
    <property type="entry name" value="MnmA-like_C"/>
</dbReference>
<dbReference type="GO" id="GO:0005524">
    <property type="term" value="F:ATP binding"/>
    <property type="evidence" value="ECO:0007669"/>
    <property type="project" value="UniProtKB-KW"/>
</dbReference>
<gene>
    <name evidence="10" type="primary">mnmA</name>
    <name evidence="13" type="ORF">COY52_03910</name>
</gene>
<evidence type="ECO:0000256" key="8">
    <source>
        <dbReference type="ARBA" id="ARBA00023157"/>
    </source>
</evidence>
<dbReference type="EMBL" id="PFMR01000105">
    <property type="protein sequence ID" value="PIZ17580.1"/>
    <property type="molecule type" value="Genomic_DNA"/>
</dbReference>
<comment type="similarity">
    <text evidence="10">Belongs to the MnmA/TRMU family.</text>
</comment>
<name>A0A2M7SDP0_9BACT</name>
<dbReference type="EC" id="2.8.1.13" evidence="10"/>
<evidence type="ECO:0000256" key="9">
    <source>
        <dbReference type="ARBA" id="ARBA00051542"/>
    </source>
</evidence>
<dbReference type="Gene3D" id="2.30.30.280">
    <property type="entry name" value="Adenine nucleotide alpha hydrolases-like domains"/>
    <property type="match status" value="1"/>
</dbReference>
<evidence type="ECO:0000256" key="5">
    <source>
        <dbReference type="ARBA" id="ARBA00022741"/>
    </source>
</evidence>
<dbReference type="GO" id="GO:0005737">
    <property type="term" value="C:cytoplasm"/>
    <property type="evidence" value="ECO:0007669"/>
    <property type="project" value="UniProtKB-SubCell"/>
</dbReference>
<evidence type="ECO:0000256" key="7">
    <source>
        <dbReference type="ARBA" id="ARBA00022884"/>
    </source>
</evidence>
<evidence type="ECO:0000256" key="10">
    <source>
        <dbReference type="HAMAP-Rule" id="MF_00144"/>
    </source>
</evidence>
<dbReference type="HAMAP" id="MF_00144">
    <property type="entry name" value="tRNA_thiouridyl_MnmA"/>
    <property type="match status" value="1"/>
</dbReference>
<keyword evidence="6 10" id="KW-0067">ATP-binding</keyword>